<dbReference type="FunFam" id="1.10.238.200:FF:000003">
    <property type="entry name" value="DCN1-like protein 3"/>
    <property type="match status" value="1"/>
</dbReference>
<dbReference type="PANTHER" id="PTHR12281">
    <property type="entry name" value="RP42 RELATED"/>
    <property type="match status" value="1"/>
</dbReference>
<dbReference type="InterPro" id="IPR042460">
    <property type="entry name" value="DCN1-like_PONY"/>
</dbReference>
<dbReference type="Gene3D" id="1.10.238.10">
    <property type="entry name" value="EF-hand"/>
    <property type="match status" value="1"/>
</dbReference>
<organism evidence="4 5">
    <name type="scientific">Trametes coccinea (strain BRFM310)</name>
    <name type="common">Pycnoporus coccineus</name>
    <dbReference type="NCBI Taxonomy" id="1353009"/>
    <lineage>
        <taxon>Eukaryota</taxon>
        <taxon>Fungi</taxon>
        <taxon>Dikarya</taxon>
        <taxon>Basidiomycota</taxon>
        <taxon>Agaricomycotina</taxon>
        <taxon>Agaricomycetes</taxon>
        <taxon>Polyporales</taxon>
        <taxon>Polyporaceae</taxon>
        <taxon>Trametes</taxon>
    </lineage>
</organism>
<dbReference type="OrthoDB" id="27198at2759"/>
<keyword evidence="5" id="KW-1185">Reference proteome</keyword>
<evidence type="ECO:0000313" key="5">
    <source>
        <dbReference type="Proteomes" id="UP000193067"/>
    </source>
</evidence>
<dbReference type="Gene3D" id="1.10.238.200">
    <property type="entry name" value="Cullin, PONY binding domain"/>
    <property type="match status" value="1"/>
</dbReference>
<dbReference type="GO" id="GO:0097602">
    <property type="term" value="F:cullin family protein binding"/>
    <property type="evidence" value="ECO:0007669"/>
    <property type="project" value="TreeGrafter"/>
</dbReference>
<dbReference type="InterPro" id="IPR014764">
    <property type="entry name" value="DCN-prot"/>
</dbReference>
<sequence length="283" mass="31482">MSIFSLLCCWRNTHHDTHSDANAGSSTAKSAPSKTSGPGPYSEAKARQLFKAYQDADVPEEIGPEGFEKLCNDLGISLEGAQPLVLAWQLHGSEMAKFKQDEWMKGTSELRVSDLEGLSLAIKELEDLLLLDKPPIQAPSGPVTPTKKSAQPPISVGPYNRQKYYQYAADKDRAFSELYTFCFNLAKPPTGRNIDIETASAFWSVLVAPKYPIMNDILKFIADKGTLKGVNKDLWNMTLEFCRTVRPDLSNYEADGAWPTMLDDFVAWKKSSEPQTEEHIEVA</sequence>
<feature type="compositionally biased region" description="Low complexity" evidence="2">
    <location>
        <begin position="24"/>
        <end position="37"/>
    </location>
</feature>
<evidence type="ECO:0000256" key="2">
    <source>
        <dbReference type="SAM" id="MobiDB-lite"/>
    </source>
</evidence>
<evidence type="ECO:0000256" key="1">
    <source>
        <dbReference type="RuleBase" id="RU410713"/>
    </source>
</evidence>
<dbReference type="GO" id="GO:0031624">
    <property type="term" value="F:ubiquitin conjugating enzyme binding"/>
    <property type="evidence" value="ECO:0007669"/>
    <property type="project" value="TreeGrafter"/>
</dbReference>
<dbReference type="Proteomes" id="UP000193067">
    <property type="component" value="Unassembled WGS sequence"/>
</dbReference>
<dbReference type="GO" id="GO:0000151">
    <property type="term" value="C:ubiquitin ligase complex"/>
    <property type="evidence" value="ECO:0007669"/>
    <property type="project" value="TreeGrafter"/>
</dbReference>
<proteinExistence type="predicted"/>
<dbReference type="GO" id="GO:0045116">
    <property type="term" value="P:protein neddylation"/>
    <property type="evidence" value="ECO:0007669"/>
    <property type="project" value="TreeGrafter"/>
</dbReference>
<dbReference type="PROSITE" id="PS51229">
    <property type="entry name" value="DCUN1"/>
    <property type="match status" value="1"/>
</dbReference>
<gene>
    <name evidence="4" type="ORF">PYCCODRAFT_1378824</name>
</gene>
<dbReference type="Pfam" id="PF03556">
    <property type="entry name" value="Cullin_binding"/>
    <property type="match status" value="1"/>
</dbReference>
<feature type="domain" description="DCUN1" evidence="3">
    <location>
        <begin position="41"/>
        <end position="270"/>
    </location>
</feature>
<accession>A0A1Y2I9N6</accession>
<dbReference type="AlphaFoldDB" id="A0A1Y2I9N6"/>
<dbReference type="InterPro" id="IPR005176">
    <property type="entry name" value="PONY_dom"/>
</dbReference>
<dbReference type="GO" id="GO:0032182">
    <property type="term" value="F:ubiquitin-like protein binding"/>
    <property type="evidence" value="ECO:0007669"/>
    <property type="project" value="TreeGrafter"/>
</dbReference>
<dbReference type="EMBL" id="KZ084173">
    <property type="protein sequence ID" value="OSC96611.1"/>
    <property type="molecule type" value="Genomic_DNA"/>
</dbReference>
<comment type="function">
    <text evidence="1">Neddylation of cullins play an essential role in the regulation of SCF-type complexes activity.</text>
</comment>
<protein>
    <recommendedName>
        <fullName evidence="1">Defective in cullin neddylation protein</fullName>
    </recommendedName>
</protein>
<name>A0A1Y2I9N6_TRAC3</name>
<dbReference type="GO" id="GO:0005886">
    <property type="term" value="C:plasma membrane"/>
    <property type="evidence" value="ECO:0007669"/>
    <property type="project" value="UniProtKB-ARBA"/>
</dbReference>
<dbReference type="STRING" id="1353009.A0A1Y2I9N6"/>
<feature type="region of interest" description="Disordered" evidence="2">
    <location>
        <begin position="18"/>
        <end position="42"/>
    </location>
</feature>
<evidence type="ECO:0000313" key="4">
    <source>
        <dbReference type="EMBL" id="OSC96611.1"/>
    </source>
</evidence>
<evidence type="ECO:0000259" key="3">
    <source>
        <dbReference type="PROSITE" id="PS51229"/>
    </source>
</evidence>
<reference evidence="4 5" key="1">
    <citation type="journal article" date="2015" name="Biotechnol. Biofuels">
        <title>Enhanced degradation of softwood versus hardwood by the white-rot fungus Pycnoporus coccineus.</title>
        <authorList>
            <person name="Couturier M."/>
            <person name="Navarro D."/>
            <person name="Chevret D."/>
            <person name="Henrissat B."/>
            <person name="Piumi F."/>
            <person name="Ruiz-Duenas F.J."/>
            <person name="Martinez A.T."/>
            <person name="Grigoriev I.V."/>
            <person name="Riley R."/>
            <person name="Lipzen A."/>
            <person name="Berrin J.G."/>
            <person name="Master E.R."/>
            <person name="Rosso M.N."/>
        </authorList>
    </citation>
    <scope>NUCLEOTIDE SEQUENCE [LARGE SCALE GENOMIC DNA]</scope>
    <source>
        <strain evidence="4 5">BRFM310</strain>
    </source>
</reference>
<dbReference type="PANTHER" id="PTHR12281:SF12">
    <property type="entry name" value="DEFECTIVE IN CULLIN NEDDYLATION PROTEIN"/>
    <property type="match status" value="1"/>
</dbReference>